<dbReference type="GeneID" id="7823570"/>
<name>Q247Q7_TETTS</name>
<dbReference type="InParanoid" id="Q247Q7"/>
<dbReference type="RefSeq" id="XP_001024288.2">
    <property type="nucleotide sequence ID" value="XM_001024288.2"/>
</dbReference>
<feature type="region of interest" description="Disordered" evidence="1">
    <location>
        <begin position="2556"/>
        <end position="2593"/>
    </location>
</feature>
<evidence type="ECO:0000313" key="3">
    <source>
        <dbReference type="EMBL" id="EAS04043.2"/>
    </source>
</evidence>
<reference evidence="4" key="1">
    <citation type="journal article" date="2006" name="PLoS Biol.">
        <title>Macronuclear genome sequence of the ciliate Tetrahymena thermophila, a model eukaryote.</title>
        <authorList>
            <person name="Eisen J.A."/>
            <person name="Coyne R.S."/>
            <person name="Wu M."/>
            <person name="Wu D."/>
            <person name="Thiagarajan M."/>
            <person name="Wortman J.R."/>
            <person name="Badger J.H."/>
            <person name="Ren Q."/>
            <person name="Amedeo P."/>
            <person name="Jones K.M."/>
            <person name="Tallon L.J."/>
            <person name="Delcher A.L."/>
            <person name="Salzberg S.L."/>
            <person name="Silva J.C."/>
            <person name="Haas B.J."/>
            <person name="Majoros W.H."/>
            <person name="Farzad M."/>
            <person name="Carlton J.M."/>
            <person name="Smith R.K. Jr."/>
            <person name="Garg J."/>
            <person name="Pearlman R.E."/>
            <person name="Karrer K.M."/>
            <person name="Sun L."/>
            <person name="Manning G."/>
            <person name="Elde N.C."/>
            <person name="Turkewitz A.P."/>
            <person name="Asai D.J."/>
            <person name="Wilkes D.E."/>
            <person name="Wang Y."/>
            <person name="Cai H."/>
            <person name="Collins K."/>
            <person name="Stewart B.A."/>
            <person name="Lee S.R."/>
            <person name="Wilamowska K."/>
            <person name="Weinberg Z."/>
            <person name="Ruzzo W.L."/>
            <person name="Wloga D."/>
            <person name="Gaertig J."/>
            <person name="Frankel J."/>
            <person name="Tsao C.-C."/>
            <person name="Gorovsky M.A."/>
            <person name="Keeling P.J."/>
            <person name="Waller R.F."/>
            <person name="Patron N.J."/>
            <person name="Cherry J.M."/>
            <person name="Stover N.A."/>
            <person name="Krieger C.J."/>
            <person name="del Toro C."/>
            <person name="Ryder H.F."/>
            <person name="Williamson S.C."/>
            <person name="Barbeau R.A."/>
            <person name="Hamilton E.P."/>
            <person name="Orias E."/>
        </authorList>
    </citation>
    <scope>NUCLEOTIDE SEQUENCE [LARGE SCALE GENOMIC DNA]</scope>
    <source>
        <strain evidence="4">SB210</strain>
    </source>
</reference>
<dbReference type="Proteomes" id="UP000009168">
    <property type="component" value="Unassembled WGS sequence"/>
</dbReference>
<protein>
    <submittedName>
        <fullName evidence="3">Transmembrane protein, putative</fullName>
    </submittedName>
</protein>
<dbReference type="PANTHER" id="PTHR13318">
    <property type="entry name" value="PARTNER OF PAIRED, ISOFORM B-RELATED"/>
    <property type="match status" value="1"/>
</dbReference>
<feature type="transmembrane region" description="Helical" evidence="2">
    <location>
        <begin position="2294"/>
        <end position="2315"/>
    </location>
</feature>
<dbReference type="PANTHER" id="PTHR13318:SF95">
    <property type="entry name" value="F-BOX PROTEIN YLR352W"/>
    <property type="match status" value="1"/>
</dbReference>
<dbReference type="EMBL" id="GG662458">
    <property type="protein sequence ID" value="EAS04043.2"/>
    <property type="molecule type" value="Genomic_DNA"/>
</dbReference>
<feature type="region of interest" description="Disordered" evidence="1">
    <location>
        <begin position="1153"/>
        <end position="1178"/>
    </location>
</feature>
<dbReference type="KEGG" id="tet:TTHERM_00994400"/>
<feature type="transmembrane region" description="Helical" evidence="2">
    <location>
        <begin position="2196"/>
        <end position="2216"/>
    </location>
</feature>
<dbReference type="SUPFAM" id="SSF52047">
    <property type="entry name" value="RNI-like"/>
    <property type="match status" value="4"/>
</dbReference>
<dbReference type="Gene3D" id="3.80.10.10">
    <property type="entry name" value="Ribonuclease Inhibitor"/>
    <property type="match status" value="4"/>
</dbReference>
<organism evidence="3 4">
    <name type="scientific">Tetrahymena thermophila (strain SB210)</name>
    <dbReference type="NCBI Taxonomy" id="312017"/>
    <lineage>
        <taxon>Eukaryota</taxon>
        <taxon>Sar</taxon>
        <taxon>Alveolata</taxon>
        <taxon>Ciliophora</taxon>
        <taxon>Intramacronucleata</taxon>
        <taxon>Oligohymenophorea</taxon>
        <taxon>Hymenostomatida</taxon>
        <taxon>Tetrahymenina</taxon>
        <taxon>Tetrahymenidae</taxon>
        <taxon>Tetrahymena</taxon>
    </lineage>
</organism>
<proteinExistence type="predicted"/>
<feature type="transmembrane region" description="Helical" evidence="2">
    <location>
        <begin position="2166"/>
        <end position="2184"/>
    </location>
</feature>
<dbReference type="GO" id="GO:0019005">
    <property type="term" value="C:SCF ubiquitin ligase complex"/>
    <property type="evidence" value="ECO:0007669"/>
    <property type="project" value="TreeGrafter"/>
</dbReference>
<dbReference type="HOGENOM" id="CLU_226499_0_0_1"/>
<dbReference type="GO" id="GO:0031146">
    <property type="term" value="P:SCF-dependent proteasomal ubiquitin-dependent protein catabolic process"/>
    <property type="evidence" value="ECO:0007669"/>
    <property type="project" value="TreeGrafter"/>
</dbReference>
<evidence type="ECO:0000313" key="4">
    <source>
        <dbReference type="Proteomes" id="UP000009168"/>
    </source>
</evidence>
<gene>
    <name evidence="3" type="ORF">TTHERM_00994400</name>
</gene>
<dbReference type="InterPro" id="IPR032675">
    <property type="entry name" value="LRR_dom_sf"/>
</dbReference>
<keyword evidence="2" id="KW-0472">Membrane</keyword>
<keyword evidence="4" id="KW-1185">Reference proteome</keyword>
<evidence type="ECO:0000256" key="2">
    <source>
        <dbReference type="SAM" id="Phobius"/>
    </source>
</evidence>
<accession>Q247Q7</accession>
<feature type="compositionally biased region" description="Low complexity" evidence="1">
    <location>
        <begin position="1160"/>
        <end position="1169"/>
    </location>
</feature>
<evidence type="ECO:0000256" key="1">
    <source>
        <dbReference type="SAM" id="MobiDB-lite"/>
    </source>
</evidence>
<keyword evidence="2" id="KW-1133">Transmembrane helix</keyword>
<feature type="compositionally biased region" description="Polar residues" evidence="1">
    <location>
        <begin position="2563"/>
        <end position="2585"/>
    </location>
</feature>
<dbReference type="OrthoDB" id="1394818at2759"/>
<keyword evidence="2 3" id="KW-0812">Transmembrane</keyword>
<sequence>MTYQSKKLKDILLQQGDYDVLNKENEAFGFFSFKKIAVEQKYQDNLLNENKDSVFSLSENKYERIELIKCNVNIYALKMIIRNNLKSIREIEIENCKFYFNDEDAQKATNQVTNLHMFSEINFIWLIETFKFQDLDSLEIKLSEDPNIKTSLRTATMVLKNTAKVSDAKDIQKEVDNKAEHNLEPILDQETAQELFKCEKKCGFITYEYKDLKKFFKSYSKKKISKFTQDLIWGDLLYQEKYYDQLYNNILEDIQENIRIYKKYTKNAFTDGKLIIYGDVLKNGLSRNQLYNVIQMNCQKINGIIFKDCGKIYPLEFSDLMTQLFLINMIDSIAFISSVIDQQTLYELQYLVKMKEVKFFVLHKAYFLKTEISNLLDLNEDDAPIEINNFRFTILDISIKKTFEFTPYSFNLESIYNKLDEQLMDVEKTYQFQNFHPKQIQDQIVFYSGKNVSIRSDFDTENILFDYWDILQGTKDLNQDKIDAFKSNQDKLIKLIDYFIELEDVNILNYNLLITLINMIIEQDIKDSYLSLIKNLKSVQCLQDHVSLSLAEKLFFAEEKHLNITYAYIKGFTRVKDFNIYYVIQNETLFKDISENSIQTQEKLTSQMNILQISDYIDKQSKEFEGNFNFLKLKDINLTTVDLNDSKLKLLNKIIIDSKNLKTLKLCDCHLTNEKLQFLDFSKVSPQIETLDISYNSNIESFEFLNVFFKQAKKLKKLNLHVMDLSDQQTESADFSLVSSTLQELKLQHNKLQGIGFMNKIFQTATNLQILDLLSCGLDDEKFQSLNLPKGLKKLDISYNTVQLITVIEHIGKIEDIEIEDLSLIYLPGGSALPDQYKQYLKAGSLKGLRKLKNVLLQKNDIFDINIINMILNNSDSIEELAISDQKLDNSKFMQLSFDKLSSLTCFKILYGANIDNFSFLTKMFECCKNLKKLYFNESNIDDYRFPSSIIEQIPTDLEEFYFNGNTYNSISDLLNKLFVRCQKLKVLHLERNNIQDYQITSVDFKQLSFFLKDFNISTNPSIKSYGFLIDVFKFASELKKLNLSNNNATPSDVDISLFEKAFCLEKLDAENNTFYTDEFINNLNKSRKLFIDIKSFEVTYIAVDKKDFINYFRVFDKYNLSNLNSLDQQAYKEFLKDNNEETSQLDISLNSNGDEAQQEEQNNNQKQGQKGKKAKKKQIKVYKNSKEAKFSNHINPLYFYTLFNFFDQIIDDEECYDNLTNDAESVISFANYTKAMETLGMIESQNVYMHTEYYLFHLINTQFSNKISRNLRELLGQEKNFTTQKISQFLTEINLKNKKIYKNLDFLQIFFDKCENIQIIDLSKMNVSKKINLNFKNMPKLVEFNFNDQSKKNKECNAEFIAKIIKNAPQLQKLNLKNSNIKNSSLLDFSNNNELLEFNFSGNKKAENYEFMNVLFKNNQKLKKLYLSSLSDNISQIEFSLVPTMIEEIDLSENKQGIVDIINQCIFNCQSLQILNISNCGINYQDNFRICYTSISPQLIELNFSSNCYYYDMNFIPSLLERCPKLLKLDISNQVFDLTYDCVNSLGFSEHSLQEFKFCGNKSYNNYDFIKEMILTSKGFKKLCIQDIDLHTTRLTNFYFDQIGPYIEELDISNHSYMTDISFLNHFNASNNFYTLIANNTVITNQMMNTVNIDTVFKNLKRLEFEQCYNFINLKFFNQIFKTATQLEILNMSDMKIEQKLLNKIDFKLVPSTLRQFIFNKNDLITNFGFLTDLFTSTQNSLEDLSLSKCDLKAQKLKEADFSLISSKIQKIDLSENDNLDNLEFLVPFFKQSHSTNLNTLKISKISFEMHLTLQKYSHQIQDLDYPFQNIDMDHFSYQENQKYQLSINVRKLLNYLQKDAHVKSFSQQIWQNQTARSKAFKNILSSLMEQNMTSQSIKTTTHFLYLMLREVKFQCKQYQPFNFIFSPYSLFQQSQLIECNYDNNSNQNVIPDSYNLAFFTLNVLNSNTEYIFGYDKFFFENFQEFYIQRFPKNTSDLEFIINLKKKMDEKKIKRAFLPIKLNLDFSKLQKLNMNEFDILFYLNCVPPAEIYLSGMTVQFVKSWFAIQHSSPLSVKTTIDVKYDQIQNTSIANYLILIFSRIYIRNFEGKTLSAKIKKLLSNIGYSFFNVFGSPPRQYKFDHTVILLNEQLHTFIKQGKENFLRLLYPIYLFVCLFAVLYFSFNKSQCGNSLSMYSYITYAGFGFVSLFLEFYIFSMCVKYMSHLVPEVKPDCRVTFPNPLINKVKTFIMDIEWLNQKLVNYILLFVSSQLSRFDFLANIGFIIQAYQCSDKIIWILGIASLSTTVLTSIVFFIQNLIGQKTYNLLITGSIDTIYQLCNVLEFQAAAEILDFISPTNSVIIFKKMVNQRVFTSSLRILFQDIPLIVLKALFLYNQGTLNASMIFSIVSSSIMALISFNKFLTITPSRLGQEEFTKLNKQKRKEKLPQYITKLASYEAKICKFNLYEMIKCIKSPKFYIDQIKAQNQTTSLSEIKKEIKLINDIRKFKCTQDLIQDFFGNTQYNDPKMDIPKPNNQQNFQELEFNNLINQQLNKQQEVDDKNNQSTVKSHVKSQTDLLLNGQQSPQKKENKIELNKKESSLCLENQNLLKQ</sequence>